<accession>W7Z1H0</accession>
<reference evidence="1 2" key="1">
    <citation type="journal article" date="2014" name="Genome Announc.">
        <title>Draft Genome Sequence of Paenibacillus pini JCM 16418T, Isolated from the Rhizosphere of Pine Tree.</title>
        <authorList>
            <person name="Yuki M."/>
            <person name="Oshima K."/>
            <person name="Suda W."/>
            <person name="Oshida Y."/>
            <person name="Kitamura K."/>
            <person name="Iida Y."/>
            <person name="Hattori M."/>
            <person name="Ohkuma M."/>
        </authorList>
    </citation>
    <scope>NUCLEOTIDE SEQUENCE [LARGE SCALE GENOMIC DNA]</scope>
    <source>
        <strain evidence="1 2">JCM 16418</strain>
    </source>
</reference>
<keyword evidence="2" id="KW-1185">Reference proteome</keyword>
<name>W7Z1H0_9BACL</name>
<comment type="caution">
    <text evidence="1">The sequence shown here is derived from an EMBL/GenBank/DDBJ whole genome shotgun (WGS) entry which is preliminary data.</text>
</comment>
<dbReference type="eggNOG" id="ENOG5033EK1">
    <property type="taxonomic scope" value="Bacteria"/>
</dbReference>
<dbReference type="AlphaFoldDB" id="W7Z1H0"/>
<dbReference type="STRING" id="1236976.JCM16418_5061"/>
<sequence length="727" mass="83895">MHYLDKQEAKVKIMGKLVEGGWKVFGFDPDQSDSMTDYFHPASWSGIASKNDYVLLIDICKYNLSDSGKEIRKYDYSNKKTVSHDRIQKLTAMMNDAASTENEKAACAVLIEKEMDKANVEPTYKVKEVYPTFLHANPRGTSWHIERDGQIIAKGNGVFAVNDYDWENEEKTPQQQKAEKLNAFVERIEKVLKESDALKAEVIKVPVKIIQAVEKDVTSITNNDIKDGFTIIMKAAYTHGKNKGNKYSLVYKDEKFNKYHTFYKLGKNNKPSKSFDKSWSLSVERINELLGKGHIAVIEFVEVTEYQEKIVFKKTSRKQTVSNVPTIETKEEVKETVSNMNKENEVVEPATQRQLWALHCATKLDTREMKISKIKASELITRSKEGHCIITEVKAQMNDSETSAIDKVKSNNIENEPVITEENNVIYHDFKNDDFNENDHKEDKPMTNIFNDLLNKFDNVEVTTDSKIAPDDLEFCKEQEEIYNQLLMAYNAFKIQLQDISDISVAHGKKFGRQSGTAYTHGSYTPRDIDETINKIKNEFIQKVCSYFQRKYSITIDIELIQKVYMQDVNIIYANIVEKINEQLGGFNFTEKAVHEIKEKMKEILYKYSDSNRVIVRNNKLILNGGFTYLDSIWKYYKLKDRKDCVLAGISNFDNGSVTINQELVDTYCGYNNEKDQTKYTKFEPKTLNKVRSIKFMKNGKMEIEFLSHELAVKFASEYCGYKKQSA</sequence>
<proteinExistence type="predicted"/>
<evidence type="ECO:0000313" key="2">
    <source>
        <dbReference type="Proteomes" id="UP000019364"/>
    </source>
</evidence>
<organism evidence="1 2">
    <name type="scientific">Paenibacillus pini JCM 16418</name>
    <dbReference type="NCBI Taxonomy" id="1236976"/>
    <lineage>
        <taxon>Bacteria</taxon>
        <taxon>Bacillati</taxon>
        <taxon>Bacillota</taxon>
        <taxon>Bacilli</taxon>
        <taxon>Bacillales</taxon>
        <taxon>Paenibacillaceae</taxon>
        <taxon>Paenibacillus</taxon>
    </lineage>
</organism>
<dbReference type="Proteomes" id="UP000019364">
    <property type="component" value="Unassembled WGS sequence"/>
</dbReference>
<dbReference type="RefSeq" id="WP_036653644.1">
    <property type="nucleotide sequence ID" value="NZ_BAVZ01000040.1"/>
</dbReference>
<dbReference type="EMBL" id="BAVZ01000040">
    <property type="protein sequence ID" value="GAF10836.1"/>
    <property type="molecule type" value="Genomic_DNA"/>
</dbReference>
<protein>
    <submittedName>
        <fullName evidence="1">Uncharacterized protein</fullName>
    </submittedName>
</protein>
<gene>
    <name evidence="1" type="ORF">JCM16418_5061</name>
</gene>
<evidence type="ECO:0000313" key="1">
    <source>
        <dbReference type="EMBL" id="GAF10836.1"/>
    </source>
</evidence>
<dbReference type="OrthoDB" id="1956935at2"/>